<dbReference type="OrthoDB" id="408912at2759"/>
<keyword evidence="2" id="KW-1185">Reference proteome</keyword>
<dbReference type="CTD" id="36382357"/>
<dbReference type="GeneID" id="36382357"/>
<accession>A0A090LQW1</accession>
<dbReference type="InterPro" id="IPR007669">
    <property type="entry name" value="Chst-1-like"/>
</dbReference>
<organism evidence="1">
    <name type="scientific">Strongyloides ratti</name>
    <name type="common">Parasitic roundworm</name>
    <dbReference type="NCBI Taxonomy" id="34506"/>
    <lineage>
        <taxon>Eukaryota</taxon>
        <taxon>Metazoa</taxon>
        <taxon>Ecdysozoa</taxon>
        <taxon>Nematoda</taxon>
        <taxon>Chromadorea</taxon>
        <taxon>Rhabditida</taxon>
        <taxon>Tylenchina</taxon>
        <taxon>Panagrolaimomorpha</taxon>
        <taxon>Strongyloidoidea</taxon>
        <taxon>Strongyloididae</taxon>
        <taxon>Strongyloides</taxon>
    </lineage>
</organism>
<evidence type="ECO:0000313" key="1">
    <source>
        <dbReference type="EMBL" id="CEF69986.1"/>
    </source>
</evidence>
<keyword evidence="1" id="KW-0378">Hydrolase</keyword>
<dbReference type="AlphaFoldDB" id="A0A090LQW1"/>
<reference evidence="3" key="2">
    <citation type="submission" date="2020-12" db="UniProtKB">
        <authorList>
            <consortium name="WormBaseParasite"/>
        </authorList>
    </citation>
    <scope>IDENTIFICATION</scope>
</reference>
<dbReference type="InterPro" id="IPR005331">
    <property type="entry name" value="Sulfotransferase"/>
</dbReference>
<dbReference type="GO" id="GO:0050650">
    <property type="term" value="P:chondroitin sulfate proteoglycan biosynthetic process"/>
    <property type="evidence" value="ECO:0007669"/>
    <property type="project" value="InterPro"/>
</dbReference>
<dbReference type="Pfam" id="PF03567">
    <property type="entry name" value="Sulfotransfer_2"/>
    <property type="match status" value="1"/>
</dbReference>
<name>A0A090LQW1_STRRB</name>
<dbReference type="PANTHER" id="PTHR22900">
    <property type="entry name" value="PROTEIN CBG14245-RELATED"/>
    <property type="match status" value="1"/>
</dbReference>
<dbReference type="EMBL" id="LN609529">
    <property type="protein sequence ID" value="CEF69986.1"/>
    <property type="molecule type" value="Genomic_DNA"/>
</dbReference>
<dbReference type="PANTHER" id="PTHR22900:SF5">
    <property type="entry name" value="PROTEIN CBG14245"/>
    <property type="match status" value="1"/>
</dbReference>
<dbReference type="GO" id="GO:0016020">
    <property type="term" value="C:membrane"/>
    <property type="evidence" value="ECO:0007669"/>
    <property type="project" value="InterPro"/>
</dbReference>
<protein>
    <submittedName>
        <fullName evidence="1">Sulfotransferase family and P-loop containing nucleoside triphosphate hydrolase domain-containing protein</fullName>
    </submittedName>
</protein>
<dbReference type="GO" id="GO:1902884">
    <property type="term" value="P:positive regulation of response to oxidative stress"/>
    <property type="evidence" value="ECO:0007669"/>
    <property type="project" value="InterPro"/>
</dbReference>
<dbReference type="Gene3D" id="3.40.50.300">
    <property type="entry name" value="P-loop containing nucleotide triphosphate hydrolases"/>
    <property type="match status" value="1"/>
</dbReference>
<dbReference type="SUPFAM" id="SSF52540">
    <property type="entry name" value="P-loop containing nucleoside triphosphate hydrolases"/>
    <property type="match status" value="1"/>
</dbReference>
<dbReference type="RefSeq" id="XP_024509185.1">
    <property type="nucleotide sequence ID" value="XM_024643524.1"/>
</dbReference>
<dbReference type="WormBase" id="SRAE_2000463100">
    <property type="protein sequence ID" value="SRP04122"/>
    <property type="gene ID" value="WBGene00264864"/>
</dbReference>
<evidence type="ECO:0000313" key="2">
    <source>
        <dbReference type="Proteomes" id="UP000035682"/>
    </source>
</evidence>
<dbReference type="InterPro" id="IPR027417">
    <property type="entry name" value="P-loop_NTPase"/>
</dbReference>
<reference evidence="1 2" key="1">
    <citation type="submission" date="2014-09" db="EMBL/GenBank/DDBJ databases">
        <authorList>
            <person name="Martin A.A."/>
        </authorList>
    </citation>
    <scope>NUCLEOTIDE SEQUENCE</scope>
    <source>
        <strain evidence="2">ED321</strain>
        <strain evidence="1">ED321 Heterogonic</strain>
    </source>
</reference>
<keyword evidence="1" id="KW-0808">Transferase</keyword>
<evidence type="ECO:0000313" key="4">
    <source>
        <dbReference type="WormBase" id="SRAE_2000463100"/>
    </source>
</evidence>
<dbReference type="Proteomes" id="UP000035682">
    <property type="component" value="Unplaced"/>
</dbReference>
<dbReference type="WBParaSite" id="SRAE_2000463100.1">
    <property type="protein sequence ID" value="SRAE_2000463100.1"/>
    <property type="gene ID" value="WBGene00264864"/>
</dbReference>
<dbReference type="OMA" id="RCEFASH"/>
<dbReference type="GO" id="GO:0047756">
    <property type="term" value="F:chondroitin 4-sulfotransferase activity"/>
    <property type="evidence" value="ECO:0007669"/>
    <property type="project" value="InterPro"/>
</dbReference>
<gene>
    <name evidence="1 3 4" type="ORF">SRAE_2000463100</name>
</gene>
<proteinExistence type="predicted"/>
<dbReference type="GO" id="GO:0016787">
    <property type="term" value="F:hydrolase activity"/>
    <property type="evidence" value="ECO:0007669"/>
    <property type="project" value="UniProtKB-KW"/>
</dbReference>
<evidence type="ECO:0000313" key="3">
    <source>
        <dbReference type="WBParaSite" id="SRAE_2000463100.1"/>
    </source>
</evidence>
<sequence length="187" mass="22088">MVIETLQSIDIINSTEINQNQLYNRKVIPEKYFVAPKYKLATCAVHKSFSAMITSILCYLDDEKEFFKKYNHLADFTFKFKRCVDKKNNNLGSFNELVKIHGKNDKDNFLNNWKVIMIIRNPIERFISGFVHFCYYRHYSSTGKMCMNCGNNYICYVNKLTNILNSNYTKIVKTPQPVKLHFFPQTM</sequence>